<feature type="region of interest" description="Disordered" evidence="1">
    <location>
        <begin position="398"/>
        <end position="881"/>
    </location>
</feature>
<feature type="compositionally biased region" description="Basic and acidic residues" evidence="1">
    <location>
        <begin position="479"/>
        <end position="495"/>
    </location>
</feature>
<feature type="region of interest" description="Disordered" evidence="1">
    <location>
        <begin position="175"/>
        <end position="307"/>
    </location>
</feature>
<feature type="compositionally biased region" description="Polar residues" evidence="1">
    <location>
        <begin position="221"/>
        <end position="248"/>
    </location>
</feature>
<feature type="compositionally biased region" description="Basic and acidic residues" evidence="1">
    <location>
        <begin position="140"/>
        <end position="156"/>
    </location>
</feature>
<feature type="compositionally biased region" description="Polar residues" evidence="1">
    <location>
        <begin position="86"/>
        <end position="97"/>
    </location>
</feature>
<sequence length="918" mass="98879">MSHQQNSLQHAAVPVDPSPQNLRSPLSGPRKHSDKPTRHNTFHTMSASSPNVKSSTIRSHTFDFPSIHNRTNPPQLSPVAGPSPLRQFSASQPTNSPLSAVFVQDSGSLDLGHDFSPGPLLHSGPFTASPTHMARAPHRTAPESRKSSGNSTDRDAGAHLDLKRLLSKPLIHHPSASSAISLPSDSEVSVSSRSHPTYSSQPSSSSRGESHDRPMLHVASPSLNVSSKNTFSSSPSHRTAQDTQTRQRNVLRRPGRPATADDAGAGSGHVRRMRSVDALQVNASQPPPSPSSLSVATGRKGDLATRTSLTPAGQVALAYKQQELRREELAELSGWTERPRQGTPVPSSGRRGADVDSMPSPAEDEEETTGPYYTVFGSSSGHVVAAGSAQDYTQLDNYFMNEEQPRKPRRSLSRKMSGRFRKVSDAVKKEKDISPVTKDDNWRPYDGRLSSIPTPRMSLDERLEVSTQTSNSASTARGSTHERERSVGVMDERSPRLGKAGKSKTADRDEEAQVGGKLWRLVKRISTGGLRDKYKHNRESAPPVPPLPVDLQKLAGSRTTFEMHEMGGREGFGSNNVSPTQSHPSVSGARLPTGSSQKISPRHTTTSRPSTGKASSSPPTHRPSTTTRSSSPLSSDMASSGFFHRTQSTRSSSSSYGEEIPPVPSPHKAAVAQHIMPPSELYRLESNRTKEDITTTAPRKPHKPMRSMSEPTDHRRSPSSADESLPSLPCPPRRPGLSPREAGAHDRPASPPLPSFTTAGAVNNFSAPSLPLPEFGAIPTRPRRSSRRKPASIELPAPSVSSSLATRSPLTPRTPRAQTKAPSDAPARASMSTLSYNAATPLSPSSTSTSPSSASSSQHRSPLTFRELESPRQAWSEQEKVDKWEALLERSARAGGTLHISETGLLSESMSLSDLPES</sequence>
<dbReference type="GeneID" id="24096744"/>
<feature type="region of interest" description="Disordered" evidence="1">
    <location>
        <begin position="1"/>
        <end position="97"/>
    </location>
</feature>
<dbReference type="InParanoid" id="J4G6I6"/>
<feature type="compositionally biased region" description="Basic and acidic residues" evidence="1">
    <location>
        <begin position="422"/>
        <end position="446"/>
    </location>
</feature>
<evidence type="ECO:0000313" key="2">
    <source>
        <dbReference type="EMBL" id="CCM01833.1"/>
    </source>
</evidence>
<protein>
    <submittedName>
        <fullName evidence="2">Uncharacterized protein</fullName>
    </submittedName>
</protein>
<dbReference type="HOGENOM" id="CLU_317349_0_0_1"/>
<dbReference type="Proteomes" id="UP000006352">
    <property type="component" value="Unassembled WGS sequence"/>
</dbReference>
<reference evidence="2 3" key="1">
    <citation type="journal article" date="2012" name="Appl. Environ. Microbiol.">
        <title>Short-read sequencing for genomic analysis of the brown rot fungus Fibroporia radiculosa.</title>
        <authorList>
            <person name="Tang J.D."/>
            <person name="Perkins A.D."/>
            <person name="Sonstegard T.S."/>
            <person name="Schroeder S.G."/>
            <person name="Burgess S.C."/>
            <person name="Diehl S.V."/>
        </authorList>
    </citation>
    <scope>NUCLEOTIDE SEQUENCE [LARGE SCALE GENOMIC DNA]</scope>
    <source>
        <strain evidence="2 3">TFFH 294</strain>
    </source>
</reference>
<dbReference type="RefSeq" id="XP_012181116.1">
    <property type="nucleotide sequence ID" value="XM_012325726.1"/>
</dbReference>
<dbReference type="AlphaFoldDB" id="J4G6I6"/>
<feature type="compositionally biased region" description="Low complexity" evidence="1">
    <location>
        <begin position="838"/>
        <end position="857"/>
    </location>
</feature>
<organism evidence="2 3">
    <name type="scientific">Fibroporia radiculosa</name>
    <dbReference type="NCBI Taxonomy" id="599839"/>
    <lineage>
        <taxon>Eukaryota</taxon>
        <taxon>Fungi</taxon>
        <taxon>Dikarya</taxon>
        <taxon>Basidiomycota</taxon>
        <taxon>Agaricomycotina</taxon>
        <taxon>Agaricomycetes</taxon>
        <taxon>Polyporales</taxon>
        <taxon>Fibroporiaceae</taxon>
        <taxon>Fibroporia</taxon>
    </lineage>
</organism>
<feature type="compositionally biased region" description="Polar residues" evidence="1">
    <location>
        <begin position="42"/>
        <end position="59"/>
    </location>
</feature>
<evidence type="ECO:0000313" key="3">
    <source>
        <dbReference type="Proteomes" id="UP000006352"/>
    </source>
</evidence>
<feature type="compositionally biased region" description="Low complexity" evidence="1">
    <location>
        <begin position="602"/>
        <end position="655"/>
    </location>
</feature>
<feature type="compositionally biased region" description="Polar residues" evidence="1">
    <location>
        <begin position="799"/>
        <end position="821"/>
    </location>
</feature>
<feature type="compositionally biased region" description="Basic residues" evidence="1">
    <location>
        <begin position="407"/>
        <end position="421"/>
    </location>
</feature>
<dbReference type="OrthoDB" id="3364707at2759"/>
<feature type="compositionally biased region" description="Polar residues" evidence="1">
    <location>
        <begin position="755"/>
        <end position="767"/>
    </location>
</feature>
<feature type="compositionally biased region" description="Basic and acidic residues" evidence="1">
    <location>
        <begin position="682"/>
        <end position="693"/>
    </location>
</feature>
<gene>
    <name evidence="2" type="ORF">FIBRA_03901</name>
</gene>
<dbReference type="EMBL" id="HE797050">
    <property type="protein sequence ID" value="CCM01833.1"/>
    <property type="molecule type" value="Genomic_DNA"/>
</dbReference>
<feature type="compositionally biased region" description="Basic residues" evidence="1">
    <location>
        <begin position="781"/>
        <end position="790"/>
    </location>
</feature>
<keyword evidence="3" id="KW-1185">Reference proteome</keyword>
<evidence type="ECO:0000256" key="1">
    <source>
        <dbReference type="SAM" id="MobiDB-lite"/>
    </source>
</evidence>
<feature type="compositionally biased region" description="Polar residues" evidence="1">
    <location>
        <begin position="573"/>
        <end position="585"/>
    </location>
</feature>
<name>J4G6I6_9APHY</name>
<accession>J4G6I6</accession>
<feature type="compositionally biased region" description="Basic residues" evidence="1">
    <location>
        <begin position="29"/>
        <end position="41"/>
    </location>
</feature>
<feature type="compositionally biased region" description="Low complexity" evidence="1">
    <location>
        <begin position="175"/>
        <end position="207"/>
    </location>
</feature>
<feature type="compositionally biased region" description="Polar residues" evidence="1">
    <location>
        <begin position="465"/>
        <end position="478"/>
    </location>
</feature>
<proteinExistence type="predicted"/>
<feature type="region of interest" description="Disordered" evidence="1">
    <location>
        <begin position="331"/>
        <end position="374"/>
    </location>
</feature>
<feature type="region of interest" description="Disordered" evidence="1">
    <location>
        <begin position="113"/>
        <end position="156"/>
    </location>
</feature>